<comment type="caution">
    <text evidence="1">The sequence shown here is derived from an EMBL/GenBank/DDBJ whole genome shotgun (WGS) entry which is preliminary data.</text>
</comment>
<dbReference type="RefSeq" id="WP_191842652.1">
    <property type="nucleotide sequence ID" value="NZ_BAAALB010000027.1"/>
</dbReference>
<dbReference type="Proteomes" id="UP000619293">
    <property type="component" value="Unassembled WGS sequence"/>
</dbReference>
<sequence length="131" mass="14188">MSSPHAEYPELSRRANGDRLIGVAGPLAEEMYAAGTPPVHGLAAKPTPAAWITDVRIGDRLRIRHVDGRWVVYGDAGELGHLRWHPSDDGRLHATTGSLVTLPRSGVLHVQRLVVDKMGTVKDLGGYVQPD</sequence>
<dbReference type="EMBL" id="BONG01000055">
    <property type="protein sequence ID" value="GIF93083.1"/>
    <property type="molecule type" value="Genomic_DNA"/>
</dbReference>
<keyword evidence="2" id="KW-1185">Reference proteome</keyword>
<dbReference type="AlphaFoldDB" id="A0A8J3K534"/>
<evidence type="ECO:0000313" key="2">
    <source>
        <dbReference type="Proteomes" id="UP000619293"/>
    </source>
</evidence>
<reference evidence="1 2" key="1">
    <citation type="submission" date="2021-01" db="EMBL/GenBank/DDBJ databases">
        <title>Whole genome shotgun sequence of Catellatospora chokoriensis NBRC 107358.</title>
        <authorList>
            <person name="Komaki H."/>
            <person name="Tamura T."/>
        </authorList>
    </citation>
    <scope>NUCLEOTIDE SEQUENCE [LARGE SCALE GENOMIC DNA]</scope>
    <source>
        <strain evidence="1 2">NBRC 107358</strain>
    </source>
</reference>
<organism evidence="1 2">
    <name type="scientific">Catellatospora chokoriensis</name>
    <dbReference type="NCBI Taxonomy" id="310353"/>
    <lineage>
        <taxon>Bacteria</taxon>
        <taxon>Bacillati</taxon>
        <taxon>Actinomycetota</taxon>
        <taxon>Actinomycetes</taxon>
        <taxon>Micromonosporales</taxon>
        <taxon>Micromonosporaceae</taxon>
        <taxon>Catellatospora</taxon>
    </lineage>
</organism>
<accession>A0A8J3K534</accession>
<gene>
    <name evidence="1" type="ORF">Cch02nite_65270</name>
</gene>
<name>A0A8J3K534_9ACTN</name>
<protein>
    <submittedName>
        <fullName evidence="1">Uncharacterized protein</fullName>
    </submittedName>
</protein>
<evidence type="ECO:0000313" key="1">
    <source>
        <dbReference type="EMBL" id="GIF93083.1"/>
    </source>
</evidence>
<proteinExistence type="predicted"/>